<proteinExistence type="predicted"/>
<reference evidence="6" key="1">
    <citation type="submission" date="2023-09" db="EMBL/GenBank/DDBJ databases">
        <title>Coexistence of blaNDM-1 and blaKPC-2 in Enterobacter chuandaensis.</title>
        <authorList>
            <person name="Chen R."/>
        </authorList>
    </citation>
    <scope>NUCLEOTIDE SEQUENCE</scope>
    <source>
        <strain evidence="6">FAHZZU5885</strain>
    </source>
</reference>
<dbReference type="SUPFAM" id="SSF57716">
    <property type="entry name" value="Glucocorticoid receptor-like (DNA-binding domain)"/>
    <property type="match status" value="1"/>
</dbReference>
<feature type="zinc finger region" description="dksA C4-type" evidence="4">
    <location>
        <begin position="35"/>
        <end position="59"/>
    </location>
</feature>
<dbReference type="PANTHER" id="PTHR38777:SF1">
    <property type="entry name" value="DNAK SUPPRESSOR PROTEIN"/>
    <property type="match status" value="1"/>
</dbReference>
<accession>A0AA96M821</accession>
<dbReference type="InterPro" id="IPR012783">
    <property type="entry name" value="Znf_C4_TraR"/>
</dbReference>
<name>A0AA96M821_9ENTR</name>
<dbReference type="NCBIfam" id="TIGR02419">
    <property type="entry name" value="C4_traR_proteo"/>
    <property type="match status" value="1"/>
</dbReference>
<dbReference type="PANTHER" id="PTHR38777">
    <property type="entry name" value="FELS-2 PROPHAGE PROTEIN"/>
    <property type="match status" value="1"/>
</dbReference>
<protein>
    <submittedName>
        <fullName evidence="6">TraR/DksA family transcriptional regulator</fullName>
    </submittedName>
</protein>
<evidence type="ECO:0000259" key="5">
    <source>
        <dbReference type="Pfam" id="PF01258"/>
    </source>
</evidence>
<dbReference type="EMBL" id="CP135253">
    <property type="protein sequence ID" value="WNS37377.1"/>
    <property type="molecule type" value="Genomic_DNA"/>
</dbReference>
<evidence type="ECO:0000256" key="4">
    <source>
        <dbReference type="PROSITE-ProRule" id="PRU00510"/>
    </source>
</evidence>
<organism evidence="6">
    <name type="scientific">Enterobacter chuandaensis</name>
    <dbReference type="NCBI Taxonomy" id="2497875"/>
    <lineage>
        <taxon>Bacteria</taxon>
        <taxon>Pseudomonadati</taxon>
        <taxon>Pseudomonadota</taxon>
        <taxon>Gammaproteobacteria</taxon>
        <taxon>Enterobacterales</taxon>
        <taxon>Enterobacteriaceae</taxon>
        <taxon>Enterobacter</taxon>
        <taxon>Enterobacter cloacae complex</taxon>
    </lineage>
</organism>
<dbReference type="Gene3D" id="1.20.120.910">
    <property type="entry name" value="DksA, coiled-coil domain"/>
    <property type="match status" value="1"/>
</dbReference>
<dbReference type="GO" id="GO:0008270">
    <property type="term" value="F:zinc ion binding"/>
    <property type="evidence" value="ECO:0007669"/>
    <property type="project" value="UniProtKB-KW"/>
</dbReference>
<evidence type="ECO:0000256" key="2">
    <source>
        <dbReference type="ARBA" id="ARBA00022771"/>
    </source>
</evidence>
<dbReference type="InterPro" id="IPR020458">
    <property type="entry name" value="Znf_DskA_TraR_CS"/>
</dbReference>
<feature type="domain" description="Zinc finger DksA/TraR C4-type" evidence="5">
    <location>
        <begin position="35"/>
        <end position="64"/>
    </location>
</feature>
<dbReference type="PROSITE" id="PS01102">
    <property type="entry name" value="ZF_DKSA_1"/>
    <property type="match status" value="1"/>
</dbReference>
<dbReference type="GO" id="GO:1900378">
    <property type="term" value="P:positive regulation of secondary metabolite biosynthetic process"/>
    <property type="evidence" value="ECO:0007669"/>
    <property type="project" value="TreeGrafter"/>
</dbReference>
<dbReference type="InterPro" id="IPR000962">
    <property type="entry name" value="Znf_DskA_TraR"/>
</dbReference>
<dbReference type="KEGG" id="echu:RQP59_20315"/>
<sequence>MADSMDLVQLRVEEERQRHIHHARSRKAGASSLECESCGIVIPAERRAAVPGCDLCVTCQEIAELKGKHYVGGAV</sequence>
<evidence type="ECO:0000256" key="1">
    <source>
        <dbReference type="ARBA" id="ARBA00022723"/>
    </source>
</evidence>
<dbReference type="AlphaFoldDB" id="A0AA96M821"/>
<evidence type="ECO:0000256" key="3">
    <source>
        <dbReference type="ARBA" id="ARBA00022833"/>
    </source>
</evidence>
<gene>
    <name evidence="6" type="ORF">RQP59_20315</name>
</gene>
<keyword evidence="3" id="KW-0862">Zinc</keyword>
<dbReference type="RefSeq" id="WP_185667917.1">
    <property type="nucleotide sequence ID" value="NZ_CP135253.1"/>
</dbReference>
<keyword evidence="2" id="KW-0863">Zinc-finger</keyword>
<dbReference type="Pfam" id="PF01258">
    <property type="entry name" value="zf-dskA_traR"/>
    <property type="match status" value="1"/>
</dbReference>
<evidence type="ECO:0000313" key="6">
    <source>
        <dbReference type="EMBL" id="WNS37377.1"/>
    </source>
</evidence>
<keyword evidence="1" id="KW-0479">Metal-binding</keyword>
<dbReference type="PROSITE" id="PS51128">
    <property type="entry name" value="ZF_DKSA_2"/>
    <property type="match status" value="1"/>
</dbReference>